<dbReference type="SMART" id="SM00226">
    <property type="entry name" value="LMWPc"/>
    <property type="match status" value="1"/>
</dbReference>
<dbReference type="SUPFAM" id="SSF52788">
    <property type="entry name" value="Phosphotyrosine protein phosphatases I"/>
    <property type="match status" value="1"/>
</dbReference>
<dbReference type="InterPro" id="IPR036196">
    <property type="entry name" value="Ptyr_pPase_sf"/>
</dbReference>
<dbReference type="EMBL" id="CP113865">
    <property type="protein sequence ID" value="WAM34973.1"/>
    <property type="molecule type" value="Genomic_DNA"/>
</dbReference>
<dbReference type="PANTHER" id="PTHR43428">
    <property type="entry name" value="ARSENATE REDUCTASE"/>
    <property type="match status" value="1"/>
</dbReference>
<dbReference type="CDD" id="cd16345">
    <property type="entry name" value="LMWP_ArsC"/>
    <property type="match status" value="1"/>
</dbReference>
<evidence type="ECO:0000313" key="3">
    <source>
        <dbReference type="EMBL" id="WAM34973.1"/>
    </source>
</evidence>
<evidence type="ECO:0000313" key="4">
    <source>
        <dbReference type="Proteomes" id="UP001164909"/>
    </source>
</evidence>
<organism evidence="3 4">
    <name type="scientific">Caldicellulosiruptor morganii</name>
    <dbReference type="NCBI Taxonomy" id="1387555"/>
    <lineage>
        <taxon>Bacteria</taxon>
        <taxon>Bacillati</taxon>
        <taxon>Bacillota</taxon>
        <taxon>Bacillota incertae sedis</taxon>
        <taxon>Caldicellulosiruptorales</taxon>
        <taxon>Caldicellulosiruptoraceae</taxon>
        <taxon>Caldicellulosiruptor</taxon>
    </lineage>
</organism>
<feature type="domain" description="Phosphotyrosine protein phosphatase I" evidence="2">
    <location>
        <begin position="3"/>
        <end position="127"/>
    </location>
</feature>
<proteinExistence type="predicted"/>
<evidence type="ECO:0000259" key="2">
    <source>
        <dbReference type="SMART" id="SM00226"/>
    </source>
</evidence>
<name>A0ABY7BQ66_9FIRM</name>
<keyword evidence="1" id="KW-0059">Arsenical resistance</keyword>
<dbReference type="Gene3D" id="3.40.50.2300">
    <property type="match status" value="1"/>
</dbReference>
<gene>
    <name evidence="3" type="ORF">OTK00_000895</name>
</gene>
<dbReference type="RefSeq" id="WP_045170138.1">
    <property type="nucleotide sequence ID" value="NZ_CP113865.1"/>
</dbReference>
<reference evidence="3" key="1">
    <citation type="submission" date="2022-12" db="EMBL/GenBank/DDBJ databases">
        <authorList>
            <person name="Bing R.G."/>
            <person name="Willard D.J."/>
            <person name="Manesh M.J.H."/>
            <person name="Laemthong T."/>
            <person name="Crosby J.R."/>
            <person name="Kelly R.M."/>
        </authorList>
    </citation>
    <scope>NUCLEOTIDE SEQUENCE</scope>
    <source>
        <strain evidence="3">DSM 8990</strain>
    </source>
</reference>
<keyword evidence="4" id="KW-1185">Reference proteome</keyword>
<sequence length="138" mass="15768">MKPKVAFVCVGNSCRSQMAEGFARYYGSDLIDVYSAGTEIADKVNPLAIEVMKEKGIDISHQFPKTIFDIPKEVDYLITMGCGVECPYIPCRHKEDWGLSDPAGKPIEEFRKIRDEIEKKVLHLLERVKKEYYYGEAK</sequence>
<dbReference type="InterPro" id="IPR023485">
    <property type="entry name" value="Ptyr_pPase"/>
</dbReference>
<accession>A0ABY7BQ66</accession>
<dbReference type="Proteomes" id="UP001164909">
    <property type="component" value="Chromosome"/>
</dbReference>
<dbReference type="PANTHER" id="PTHR43428:SF1">
    <property type="entry name" value="ARSENATE REDUCTASE"/>
    <property type="match status" value="1"/>
</dbReference>
<evidence type="ECO:0000256" key="1">
    <source>
        <dbReference type="ARBA" id="ARBA00022849"/>
    </source>
</evidence>
<dbReference type="Pfam" id="PF01451">
    <property type="entry name" value="LMWPc"/>
    <property type="match status" value="1"/>
</dbReference>
<protein>
    <submittedName>
        <fullName evidence="3">Arsenate reductase ArsC</fullName>
    </submittedName>
</protein>